<dbReference type="Pfam" id="PF00005">
    <property type="entry name" value="ABC_tran"/>
    <property type="match status" value="1"/>
</dbReference>
<dbReference type="SMART" id="SM00382">
    <property type="entry name" value="AAA"/>
    <property type="match status" value="1"/>
</dbReference>
<dbReference type="InterPro" id="IPR003439">
    <property type="entry name" value="ABC_transporter-like_ATP-bd"/>
</dbReference>
<comment type="similarity">
    <text evidence="1">Belongs to the ABC transporter superfamily.</text>
</comment>
<sequence>MIEVRELTKRYGSELAVDRISFSVRAGEVVGFLGPNGAGKTTTMKVITCYLPPTEGTVFVDGLDVRRDSLAIRRKIGYLPENTPLYPDMVTYDYLEFVAAMRGLEGAARRRRLAEVVEVCGLGEVLHKRIETLSKGYRQRVGLAQAMVHDPPILILDEPTSGLDPNQIVEIRTLIKTLGREKTVILSTHILPEVQASCDRVLIIHRGRIVADGTPDALQLAHGGQRLLFGVFAPEPEVRAALERIDGVRVEEVRSESDGSLLLRLGTEGQRDLRPELFQLAVDRGWKLTELHRERVDLEEVFRQLTMN</sequence>
<reference evidence="6" key="1">
    <citation type="journal article" date="2020" name="mSystems">
        <title>Genome- and Community-Level Interaction Insights into Carbon Utilization and Element Cycling Functions of Hydrothermarchaeota in Hydrothermal Sediment.</title>
        <authorList>
            <person name="Zhou Z."/>
            <person name="Liu Y."/>
            <person name="Xu W."/>
            <person name="Pan J."/>
            <person name="Luo Z.H."/>
            <person name="Li M."/>
        </authorList>
    </citation>
    <scope>NUCLEOTIDE SEQUENCE [LARGE SCALE GENOMIC DNA]</scope>
    <source>
        <strain evidence="6">SpSt-143</strain>
    </source>
</reference>
<dbReference type="AlphaFoldDB" id="A0A7V2F5I3"/>
<comment type="caution">
    <text evidence="6">The sequence shown here is derived from an EMBL/GenBank/DDBJ whole genome shotgun (WGS) entry which is preliminary data.</text>
</comment>
<feature type="domain" description="ABC transporter" evidence="5">
    <location>
        <begin position="2"/>
        <end position="231"/>
    </location>
</feature>
<evidence type="ECO:0000256" key="3">
    <source>
        <dbReference type="ARBA" id="ARBA00022741"/>
    </source>
</evidence>
<keyword evidence="4 6" id="KW-0067">ATP-binding</keyword>
<dbReference type="PANTHER" id="PTHR43335:SF4">
    <property type="entry name" value="ABC TRANSPORTER, ATP-BINDING PROTEIN"/>
    <property type="match status" value="1"/>
</dbReference>
<dbReference type="CDD" id="cd03230">
    <property type="entry name" value="ABC_DR_subfamily_A"/>
    <property type="match status" value="1"/>
</dbReference>
<dbReference type="InterPro" id="IPR003593">
    <property type="entry name" value="AAA+_ATPase"/>
</dbReference>
<dbReference type="GO" id="GO:0005524">
    <property type="term" value="F:ATP binding"/>
    <property type="evidence" value="ECO:0007669"/>
    <property type="project" value="UniProtKB-KW"/>
</dbReference>
<evidence type="ECO:0000256" key="2">
    <source>
        <dbReference type="ARBA" id="ARBA00022448"/>
    </source>
</evidence>
<dbReference type="Gene3D" id="3.40.50.300">
    <property type="entry name" value="P-loop containing nucleotide triphosphate hydrolases"/>
    <property type="match status" value="1"/>
</dbReference>
<proteinExistence type="inferred from homology"/>
<evidence type="ECO:0000256" key="1">
    <source>
        <dbReference type="ARBA" id="ARBA00005417"/>
    </source>
</evidence>
<evidence type="ECO:0000313" key="6">
    <source>
        <dbReference type="EMBL" id="HER95391.1"/>
    </source>
</evidence>
<dbReference type="SUPFAM" id="SSF52540">
    <property type="entry name" value="P-loop containing nucleoside triphosphate hydrolases"/>
    <property type="match status" value="1"/>
</dbReference>
<name>A0A7V2F5I3_RHOMR</name>
<dbReference type="GO" id="GO:0016887">
    <property type="term" value="F:ATP hydrolysis activity"/>
    <property type="evidence" value="ECO:0007669"/>
    <property type="project" value="InterPro"/>
</dbReference>
<dbReference type="PROSITE" id="PS50893">
    <property type="entry name" value="ABC_TRANSPORTER_2"/>
    <property type="match status" value="1"/>
</dbReference>
<keyword evidence="2" id="KW-0813">Transport</keyword>
<evidence type="ECO:0000256" key="4">
    <source>
        <dbReference type="ARBA" id="ARBA00022840"/>
    </source>
</evidence>
<dbReference type="PANTHER" id="PTHR43335">
    <property type="entry name" value="ABC TRANSPORTER, ATP-BINDING PROTEIN"/>
    <property type="match status" value="1"/>
</dbReference>
<dbReference type="InterPro" id="IPR027417">
    <property type="entry name" value="P-loop_NTPase"/>
</dbReference>
<keyword evidence="3" id="KW-0547">Nucleotide-binding</keyword>
<gene>
    <name evidence="6" type="ORF">ENO59_02565</name>
</gene>
<dbReference type="EMBL" id="DSGB01000003">
    <property type="protein sequence ID" value="HER95391.1"/>
    <property type="molecule type" value="Genomic_DNA"/>
</dbReference>
<protein>
    <submittedName>
        <fullName evidence="6">ATP-binding cassette domain-containing protein</fullName>
    </submittedName>
</protein>
<organism evidence="6">
    <name type="scientific">Rhodothermus marinus</name>
    <name type="common">Rhodothermus obamensis</name>
    <dbReference type="NCBI Taxonomy" id="29549"/>
    <lineage>
        <taxon>Bacteria</taxon>
        <taxon>Pseudomonadati</taxon>
        <taxon>Rhodothermota</taxon>
        <taxon>Rhodothermia</taxon>
        <taxon>Rhodothermales</taxon>
        <taxon>Rhodothermaceae</taxon>
        <taxon>Rhodothermus</taxon>
    </lineage>
</organism>
<evidence type="ECO:0000259" key="5">
    <source>
        <dbReference type="PROSITE" id="PS50893"/>
    </source>
</evidence>
<accession>A0A7V2F5I3</accession>